<protein>
    <submittedName>
        <fullName evidence="1">Uncharacterized protein</fullName>
    </submittedName>
</protein>
<dbReference type="EMBL" id="KE647113">
    <property type="protein sequence ID" value="EQB61655.1"/>
    <property type="molecule type" value="Genomic_DNA"/>
</dbReference>
<dbReference type="HOGENOM" id="CLU_1421787_0_0_1"/>
<evidence type="ECO:0000313" key="2">
    <source>
        <dbReference type="Proteomes" id="UP000053780"/>
    </source>
</evidence>
<evidence type="ECO:0000313" key="1">
    <source>
        <dbReference type="EMBL" id="EQB61655.1"/>
    </source>
</evidence>
<gene>
    <name evidence="1" type="ORF">NAPIS_ORF00772</name>
</gene>
<accession>T0MKX2</accession>
<dbReference type="AlphaFoldDB" id="T0MKX2"/>
<dbReference type="VEuPathDB" id="MicrosporidiaDB:NAPIS_ORF00772"/>
<proteinExistence type="predicted"/>
<name>T0MKX2_9MICR</name>
<keyword evidence="2" id="KW-1185">Reference proteome</keyword>
<reference evidence="1 2" key="1">
    <citation type="journal article" date="2013" name="BMC Genomics">
        <title>Genome sequencing and comparative genomics of honey bee microsporidia, Nosema apis reveal novel insights into host-parasite interactions.</title>
        <authorList>
            <person name="Chen Yp."/>
            <person name="Pettis J.S."/>
            <person name="Zhao Y."/>
            <person name="Liu X."/>
            <person name="Tallon L.J."/>
            <person name="Sadzewicz L.D."/>
            <person name="Li R."/>
            <person name="Zheng H."/>
            <person name="Huang S."/>
            <person name="Zhang X."/>
            <person name="Hamilton M.C."/>
            <person name="Pernal S.F."/>
            <person name="Melathopoulos A.P."/>
            <person name="Yan X."/>
            <person name="Evans J.D."/>
        </authorList>
    </citation>
    <scope>NUCLEOTIDE SEQUENCE [LARGE SCALE GENOMIC DNA]</scope>
    <source>
        <strain evidence="1 2">BRL 01</strain>
    </source>
</reference>
<dbReference type="Proteomes" id="UP000053780">
    <property type="component" value="Unassembled WGS sequence"/>
</dbReference>
<sequence>MNSILSTKYKERSSSAKKFNNKIQKKLFLLKSNININFELKEIFKYSLDMINKTADKILQTFYLYGLQNLFTCDLKKSLPHFCSVIICLYAYNHEKEYFDLDWHKKLFVWLSVSQRELRHPIYLERLFKQILKNDMYVFFRLYITMNSYDISFALEQYTKLKNNDNHFLLINNLIVLLNIVKSKIYGVTNY</sequence>
<organism evidence="1 2">
    <name type="scientific">Vairimorpha apis BRL 01</name>
    <dbReference type="NCBI Taxonomy" id="1037528"/>
    <lineage>
        <taxon>Eukaryota</taxon>
        <taxon>Fungi</taxon>
        <taxon>Fungi incertae sedis</taxon>
        <taxon>Microsporidia</taxon>
        <taxon>Nosematidae</taxon>
        <taxon>Vairimorpha</taxon>
    </lineage>
</organism>